<feature type="domain" description="Cytochrome c" evidence="5">
    <location>
        <begin position="76"/>
        <end position="158"/>
    </location>
</feature>
<dbReference type="Gene3D" id="1.10.760.10">
    <property type="entry name" value="Cytochrome c-like domain"/>
    <property type="match status" value="1"/>
</dbReference>
<keyword evidence="3 4" id="KW-0408">Iron</keyword>
<dbReference type="HOGENOM" id="CLU_1634721_0_0_7"/>
<protein>
    <recommendedName>
        <fullName evidence="5">Cytochrome c domain-containing protein</fullName>
    </recommendedName>
</protein>
<keyword evidence="2 4" id="KW-0479">Metal-binding</keyword>
<dbReference type="SUPFAM" id="SSF46626">
    <property type="entry name" value="Cytochrome c"/>
    <property type="match status" value="1"/>
</dbReference>
<accession>Q7MS08</accession>
<dbReference type="eggNOG" id="COG2863">
    <property type="taxonomic scope" value="Bacteria"/>
</dbReference>
<evidence type="ECO:0000256" key="3">
    <source>
        <dbReference type="ARBA" id="ARBA00023004"/>
    </source>
</evidence>
<dbReference type="InterPro" id="IPR036909">
    <property type="entry name" value="Cyt_c-like_dom_sf"/>
</dbReference>
<proteinExistence type="predicted"/>
<dbReference type="Proteomes" id="UP000000422">
    <property type="component" value="Chromosome"/>
</dbReference>
<dbReference type="GO" id="GO:0009055">
    <property type="term" value="F:electron transfer activity"/>
    <property type="evidence" value="ECO:0007669"/>
    <property type="project" value="InterPro"/>
</dbReference>
<dbReference type="GO" id="GO:0020037">
    <property type="term" value="F:heme binding"/>
    <property type="evidence" value="ECO:0007669"/>
    <property type="project" value="InterPro"/>
</dbReference>
<name>Q7MS08_WOLSU</name>
<evidence type="ECO:0000259" key="5">
    <source>
        <dbReference type="PROSITE" id="PS51007"/>
    </source>
</evidence>
<evidence type="ECO:0000313" key="7">
    <source>
        <dbReference type="Proteomes" id="UP000000422"/>
    </source>
</evidence>
<evidence type="ECO:0000256" key="1">
    <source>
        <dbReference type="ARBA" id="ARBA00022617"/>
    </source>
</evidence>
<reference evidence="6 7" key="1">
    <citation type="journal article" date="2003" name="Proc. Natl. Acad. Sci. U.S.A.">
        <title>Complete genome sequence and analysis of Wolinella succinogenes.</title>
        <authorList>
            <person name="Baar C."/>
            <person name="Eppinger M."/>
            <person name="Raddatz G."/>
            <person name="Simon JM."/>
            <person name="Lanz C."/>
            <person name="Klimmek O."/>
            <person name="Nandakumar R."/>
            <person name="Gross R."/>
            <person name="Rosinus A."/>
            <person name="Keller H."/>
            <person name="Jagtap P."/>
            <person name="Linke B."/>
            <person name="Meyer F."/>
            <person name="Lederer H."/>
            <person name="Schuster S.C."/>
        </authorList>
    </citation>
    <scope>NUCLEOTIDE SEQUENCE [LARGE SCALE GENOMIC DNA]</scope>
    <source>
        <strain evidence="7">ATCC 29543 / DSM 1740 / CCUG 13145 / JCM 31913 / LMG 7466 / NCTC 11488 / FDC 602W</strain>
    </source>
</reference>
<evidence type="ECO:0000256" key="4">
    <source>
        <dbReference type="PROSITE-ProRule" id="PRU00433"/>
    </source>
</evidence>
<sequence>MMTVALNAENECVCFELKGEFGDEIKAILQKYSKNLGSKDIKVVREDSDLTVAERSFLESLMGSAKVSAPAGGKAYDLENGKRLYDRDCASCHGVNAEVSLSGKAAIGTWKPEDISLELRDYQLGQYDGPSRFVKQSIATTYRKKEMDDVAYYIQSLGGGSK</sequence>
<dbReference type="InterPro" id="IPR009056">
    <property type="entry name" value="Cyt_c-like_dom"/>
</dbReference>
<dbReference type="PROSITE" id="PS51007">
    <property type="entry name" value="CYTC"/>
    <property type="match status" value="1"/>
</dbReference>
<dbReference type="EMBL" id="BX571659">
    <property type="protein sequence ID" value="CAE09997.1"/>
    <property type="molecule type" value="Genomic_DNA"/>
</dbReference>
<keyword evidence="1 4" id="KW-0349">Heme</keyword>
<dbReference type="Pfam" id="PF00034">
    <property type="entry name" value="Cytochrom_C"/>
    <property type="match status" value="1"/>
</dbReference>
<dbReference type="AlphaFoldDB" id="Q7MS08"/>
<keyword evidence="7" id="KW-1185">Reference proteome</keyword>
<organism evidence="7">
    <name type="scientific">Wolinella succinogenes (strain ATCC 29543 / DSM 1740 / CCUG 13145 / JCM 31913 / LMG 7466 / NCTC 11488 / FDC 602W)</name>
    <name type="common">Vibrio succinogenes</name>
    <dbReference type="NCBI Taxonomy" id="273121"/>
    <lineage>
        <taxon>Bacteria</taxon>
        <taxon>Pseudomonadati</taxon>
        <taxon>Campylobacterota</taxon>
        <taxon>Epsilonproteobacteria</taxon>
        <taxon>Campylobacterales</taxon>
        <taxon>Helicobacteraceae</taxon>
        <taxon>Wolinella</taxon>
    </lineage>
</organism>
<evidence type="ECO:0000313" key="6">
    <source>
        <dbReference type="EMBL" id="CAE09997.1"/>
    </source>
</evidence>
<dbReference type="GO" id="GO:0046872">
    <property type="term" value="F:metal ion binding"/>
    <property type="evidence" value="ECO:0007669"/>
    <property type="project" value="UniProtKB-KW"/>
</dbReference>
<dbReference type="STRING" id="273121.WS0892"/>
<gene>
    <name evidence="6" type="ordered locus">WS0892</name>
</gene>
<dbReference type="KEGG" id="wsu:WS0892"/>
<evidence type="ECO:0000256" key="2">
    <source>
        <dbReference type="ARBA" id="ARBA00022723"/>
    </source>
</evidence>